<protein>
    <submittedName>
        <fullName evidence="1">Uncharacterized protein</fullName>
    </submittedName>
</protein>
<proteinExistence type="predicted"/>
<name>A0A7R7MSR4_MYCIT</name>
<organism evidence="1 2">
    <name type="scientific">Mycobacterium intracellulare</name>
    <dbReference type="NCBI Taxonomy" id="1767"/>
    <lineage>
        <taxon>Bacteria</taxon>
        <taxon>Bacillati</taxon>
        <taxon>Actinomycetota</taxon>
        <taxon>Actinomycetes</taxon>
        <taxon>Mycobacteriales</taxon>
        <taxon>Mycobacteriaceae</taxon>
        <taxon>Mycobacterium</taxon>
        <taxon>Mycobacterium avium complex (MAC)</taxon>
    </lineage>
</organism>
<dbReference type="EMBL" id="AP024255">
    <property type="protein sequence ID" value="BCO99355.1"/>
    <property type="molecule type" value="Genomic_DNA"/>
</dbReference>
<evidence type="ECO:0000313" key="2">
    <source>
        <dbReference type="Proteomes" id="UP000595205"/>
    </source>
</evidence>
<reference evidence="1 2" key="1">
    <citation type="submission" date="2020-12" db="EMBL/GenBank/DDBJ databases">
        <title>Genome sequence of clinical Mycobacterium intracellulare strains.</title>
        <authorList>
            <person name="Tateishi Y."/>
            <person name="Matsumoto S."/>
            <person name="Fukushima Y."/>
            <person name="Nakajima C."/>
            <person name="Suzuki Y."/>
        </authorList>
    </citation>
    <scope>NUCLEOTIDE SEQUENCE [LARGE SCALE GENOMIC DNA]</scope>
    <source>
        <strain evidence="1 2">M018</strain>
    </source>
</reference>
<dbReference type="AlphaFoldDB" id="A0A7R7MSR4"/>
<gene>
    <name evidence="1" type="ORF">MINTM018_21250</name>
</gene>
<sequence length="70" mass="7789">MHLMACCLPEVFYEWPGGFTKIPLARYLLAQLEQLEPELISSVVTLEQPRSMQRAQGAQHAGFRETAAAG</sequence>
<dbReference type="Proteomes" id="UP000595205">
    <property type="component" value="Chromosome"/>
</dbReference>
<accession>A0A7R7MSR4</accession>
<evidence type="ECO:0000313" key="1">
    <source>
        <dbReference type="EMBL" id="BCO99355.1"/>
    </source>
</evidence>